<accession>A0AAD7H6U0</accession>
<comment type="caution">
    <text evidence="2">The sequence shown here is derived from an EMBL/GenBank/DDBJ whole genome shotgun (WGS) entry which is preliminary data.</text>
</comment>
<keyword evidence="3" id="KW-1185">Reference proteome</keyword>
<feature type="region of interest" description="Disordered" evidence="1">
    <location>
        <begin position="223"/>
        <end position="251"/>
    </location>
</feature>
<dbReference type="EMBL" id="JARJLG010000398">
    <property type="protein sequence ID" value="KAJ7713349.1"/>
    <property type="molecule type" value="Genomic_DNA"/>
</dbReference>
<reference evidence="2" key="1">
    <citation type="submission" date="2023-03" db="EMBL/GenBank/DDBJ databases">
        <title>Massive genome expansion in bonnet fungi (Mycena s.s.) driven by repeated elements and novel gene families across ecological guilds.</title>
        <authorList>
            <consortium name="Lawrence Berkeley National Laboratory"/>
            <person name="Harder C.B."/>
            <person name="Miyauchi S."/>
            <person name="Viragh M."/>
            <person name="Kuo A."/>
            <person name="Thoen E."/>
            <person name="Andreopoulos B."/>
            <person name="Lu D."/>
            <person name="Skrede I."/>
            <person name="Drula E."/>
            <person name="Henrissat B."/>
            <person name="Morin E."/>
            <person name="Kohler A."/>
            <person name="Barry K."/>
            <person name="LaButti K."/>
            <person name="Morin E."/>
            <person name="Salamov A."/>
            <person name="Lipzen A."/>
            <person name="Mereny Z."/>
            <person name="Hegedus B."/>
            <person name="Baldrian P."/>
            <person name="Stursova M."/>
            <person name="Weitz H."/>
            <person name="Taylor A."/>
            <person name="Grigoriev I.V."/>
            <person name="Nagy L.G."/>
            <person name="Martin F."/>
            <person name="Kauserud H."/>
        </authorList>
    </citation>
    <scope>NUCLEOTIDE SEQUENCE</scope>
    <source>
        <strain evidence="2">CBHHK188m</strain>
    </source>
</reference>
<evidence type="ECO:0000313" key="3">
    <source>
        <dbReference type="Proteomes" id="UP001215280"/>
    </source>
</evidence>
<gene>
    <name evidence="2" type="ORF">DFH07DRAFT_785937</name>
</gene>
<sequence>MDHDGLDNSLQCEMLSHRAPAPLNAPSFPNATFPLPSRSAAPLHRNSFSANDSTPLAPLRSITSNPPGLLNFRDSLQTLAPSYSSFADEDPFLSSESTSYDTFWSKLNLSTVPKEPQSYTDFWSQSQSNPMPAPFPSSTPNISVMDFSSDICGASTPLSTTLNSSLTPFFPSLNFPRILLTSTPRSTAGPTHSSSRIFGSDSTNSFASFGKFTSSDNFTMGFHEALPQSTPTTPSTRKKGSDANSLSKQERKWQKALNADLSVKEKLDKIFDALEDISWKLGDFMHHVFEHKNVHRSSTIFRDRAPTRPGEAGKRCEGGLHAATKNQLKDDEDTGKFADLATSLMHNIKAILQTTQGLFYHYILVLSTPDPVHRHGVIVPQTNRPPELV</sequence>
<evidence type="ECO:0000256" key="1">
    <source>
        <dbReference type="SAM" id="MobiDB-lite"/>
    </source>
</evidence>
<evidence type="ECO:0000313" key="2">
    <source>
        <dbReference type="EMBL" id="KAJ7713349.1"/>
    </source>
</evidence>
<organism evidence="2 3">
    <name type="scientific">Mycena maculata</name>
    <dbReference type="NCBI Taxonomy" id="230809"/>
    <lineage>
        <taxon>Eukaryota</taxon>
        <taxon>Fungi</taxon>
        <taxon>Dikarya</taxon>
        <taxon>Basidiomycota</taxon>
        <taxon>Agaricomycotina</taxon>
        <taxon>Agaricomycetes</taxon>
        <taxon>Agaricomycetidae</taxon>
        <taxon>Agaricales</taxon>
        <taxon>Marasmiineae</taxon>
        <taxon>Mycenaceae</taxon>
        <taxon>Mycena</taxon>
    </lineage>
</organism>
<proteinExistence type="predicted"/>
<name>A0AAD7H6U0_9AGAR</name>
<dbReference type="Proteomes" id="UP001215280">
    <property type="component" value="Unassembled WGS sequence"/>
</dbReference>
<protein>
    <submittedName>
        <fullName evidence="2">Uncharacterized protein</fullName>
    </submittedName>
</protein>
<dbReference type="AlphaFoldDB" id="A0AAD7H6U0"/>